<organism evidence="2 3">
    <name type="scientific">Isoptericola hypogeus</name>
    <dbReference type="NCBI Taxonomy" id="300179"/>
    <lineage>
        <taxon>Bacteria</taxon>
        <taxon>Bacillati</taxon>
        <taxon>Actinomycetota</taxon>
        <taxon>Actinomycetes</taxon>
        <taxon>Micrococcales</taxon>
        <taxon>Promicromonosporaceae</taxon>
        <taxon>Isoptericola</taxon>
    </lineage>
</organism>
<dbReference type="PANTHER" id="PTHR46546">
    <property type="entry name" value="SHEWANELLA-LIKE PROTEIN PHOSPHATASE 1"/>
    <property type="match status" value="1"/>
</dbReference>
<name>A0ABN2JGZ3_9MICO</name>
<evidence type="ECO:0000259" key="1">
    <source>
        <dbReference type="Pfam" id="PF00149"/>
    </source>
</evidence>
<evidence type="ECO:0000313" key="3">
    <source>
        <dbReference type="Proteomes" id="UP001501138"/>
    </source>
</evidence>
<keyword evidence="3" id="KW-1185">Reference proteome</keyword>
<accession>A0ABN2JGZ3</accession>
<dbReference type="Proteomes" id="UP001501138">
    <property type="component" value="Unassembled WGS sequence"/>
</dbReference>
<evidence type="ECO:0000313" key="2">
    <source>
        <dbReference type="EMBL" id="GAA1726727.1"/>
    </source>
</evidence>
<gene>
    <name evidence="2" type="ORF">GCM10009809_23080</name>
</gene>
<feature type="domain" description="Calcineurin-like phosphoesterase" evidence="1">
    <location>
        <begin position="4"/>
        <end position="215"/>
    </location>
</feature>
<dbReference type="Pfam" id="PF00149">
    <property type="entry name" value="Metallophos"/>
    <property type="match status" value="1"/>
</dbReference>
<dbReference type="InterPro" id="IPR029052">
    <property type="entry name" value="Metallo-depent_PP-like"/>
</dbReference>
<sequence length="258" mass="27965">MTAVYAVSDIHGHVDVLLETLVETGLVDAAGHWAGRDARLWFLGDYVDRGPDGVAVLDLVRRLVDESDGAVGALLGNHEILAMGMWLFGHQVVPHDGGRARSFQRSWTVCGGQRADQEGLTDDHLAWLRSLPVVARDGDFLLMHSDTLAYLDWGNSPGKINETAASMMRGTEIASWWELWRRMTSRHAFRSDEGPAAARGLLDALGGSVIVHGHSIAAELAEVPYVDVTEPLSYADDLVLAIDGGIYEGGPCLLTRLA</sequence>
<protein>
    <submittedName>
        <fullName evidence="2">Metallophosphoesterase</fullName>
    </submittedName>
</protein>
<reference evidence="2 3" key="1">
    <citation type="journal article" date="2019" name="Int. J. Syst. Evol. Microbiol.">
        <title>The Global Catalogue of Microorganisms (GCM) 10K type strain sequencing project: providing services to taxonomists for standard genome sequencing and annotation.</title>
        <authorList>
            <consortium name="The Broad Institute Genomics Platform"/>
            <consortium name="The Broad Institute Genome Sequencing Center for Infectious Disease"/>
            <person name="Wu L."/>
            <person name="Ma J."/>
        </authorList>
    </citation>
    <scope>NUCLEOTIDE SEQUENCE [LARGE SCALE GENOMIC DNA]</scope>
    <source>
        <strain evidence="2 3">JCM 15589</strain>
    </source>
</reference>
<dbReference type="EMBL" id="BAAAPM010000004">
    <property type="protein sequence ID" value="GAA1726727.1"/>
    <property type="molecule type" value="Genomic_DNA"/>
</dbReference>
<comment type="caution">
    <text evidence="2">The sequence shown here is derived from an EMBL/GenBank/DDBJ whole genome shotgun (WGS) entry which is preliminary data.</text>
</comment>
<proteinExistence type="predicted"/>
<dbReference type="PANTHER" id="PTHR46546:SF4">
    <property type="entry name" value="SHEWANELLA-LIKE PROTEIN PHOSPHATASE 1"/>
    <property type="match status" value="1"/>
</dbReference>
<dbReference type="InterPro" id="IPR004843">
    <property type="entry name" value="Calcineurin-like_PHP"/>
</dbReference>
<dbReference type="Gene3D" id="3.60.21.10">
    <property type="match status" value="1"/>
</dbReference>
<dbReference type="SUPFAM" id="SSF56300">
    <property type="entry name" value="Metallo-dependent phosphatases"/>
    <property type="match status" value="1"/>
</dbReference>
<dbReference type="RefSeq" id="WP_344248598.1">
    <property type="nucleotide sequence ID" value="NZ_BAAAPM010000004.1"/>
</dbReference>
<dbReference type="CDD" id="cd00144">
    <property type="entry name" value="MPP_PPP_family"/>
    <property type="match status" value="1"/>
</dbReference>